<dbReference type="VEuPathDB" id="VectorBase:RSAN_042960"/>
<protein>
    <recommendedName>
        <fullName evidence="2">CCZ1/INTU/HSP4 first Longin domain-containing protein</fullName>
    </recommendedName>
</protein>
<evidence type="ECO:0000313" key="4">
    <source>
        <dbReference type="Proteomes" id="UP000821837"/>
    </source>
</evidence>
<dbReference type="Proteomes" id="UP000821837">
    <property type="component" value="Unassembled WGS sequence"/>
</dbReference>
<gene>
    <name evidence="3" type="ORF">HPB52_012822</name>
</gene>
<feature type="compositionally biased region" description="Basic and acidic residues" evidence="1">
    <location>
        <begin position="359"/>
        <end position="368"/>
    </location>
</feature>
<dbReference type="PANTHER" id="PTHR14407:SF9">
    <property type="entry name" value="BLOC-3 COMPLEX MEMBER HPS4"/>
    <property type="match status" value="1"/>
</dbReference>
<dbReference type="GO" id="GO:0005765">
    <property type="term" value="C:lysosomal membrane"/>
    <property type="evidence" value="ECO:0007669"/>
    <property type="project" value="TreeGrafter"/>
</dbReference>
<dbReference type="GO" id="GO:0031267">
    <property type="term" value="F:small GTPase binding"/>
    <property type="evidence" value="ECO:0007669"/>
    <property type="project" value="TreeGrafter"/>
</dbReference>
<dbReference type="InterPro" id="IPR043987">
    <property type="entry name" value="CCZ1/INTU/HSP4_longin_1"/>
</dbReference>
<name>A0A9D4SYW3_RHISA</name>
<evidence type="ECO:0000259" key="2">
    <source>
        <dbReference type="Pfam" id="PF19031"/>
    </source>
</evidence>
<dbReference type="InterPro" id="IPR026091">
    <property type="entry name" value="HPS4"/>
</dbReference>
<feature type="domain" description="CCZ1/INTU/HSP4 first Longin" evidence="2">
    <location>
        <begin position="79"/>
        <end position="199"/>
    </location>
</feature>
<feature type="compositionally biased region" description="Basic and acidic residues" evidence="1">
    <location>
        <begin position="392"/>
        <end position="403"/>
    </location>
</feature>
<feature type="region of interest" description="Disordered" evidence="1">
    <location>
        <begin position="645"/>
        <end position="668"/>
    </location>
</feature>
<feature type="compositionally biased region" description="Polar residues" evidence="1">
    <location>
        <begin position="654"/>
        <end position="666"/>
    </location>
</feature>
<dbReference type="PANTHER" id="PTHR14407">
    <property type="entry name" value="HERMANSKY-PUDLAK SYNDROME 4 PROTEIN LIGHT-EAR PROTEIN-RELATED"/>
    <property type="match status" value="1"/>
</dbReference>
<dbReference type="GO" id="GO:0031085">
    <property type="term" value="C:BLOC-3 complex"/>
    <property type="evidence" value="ECO:0007669"/>
    <property type="project" value="TreeGrafter"/>
</dbReference>
<organism evidence="3 4">
    <name type="scientific">Rhipicephalus sanguineus</name>
    <name type="common">Brown dog tick</name>
    <name type="synonym">Ixodes sanguineus</name>
    <dbReference type="NCBI Taxonomy" id="34632"/>
    <lineage>
        <taxon>Eukaryota</taxon>
        <taxon>Metazoa</taxon>
        <taxon>Ecdysozoa</taxon>
        <taxon>Arthropoda</taxon>
        <taxon>Chelicerata</taxon>
        <taxon>Arachnida</taxon>
        <taxon>Acari</taxon>
        <taxon>Parasitiformes</taxon>
        <taxon>Ixodida</taxon>
        <taxon>Ixodoidea</taxon>
        <taxon>Ixodidae</taxon>
        <taxon>Rhipicephalinae</taxon>
        <taxon>Rhipicephalus</taxon>
        <taxon>Rhipicephalus</taxon>
    </lineage>
</organism>
<reference evidence="3" key="2">
    <citation type="submission" date="2021-09" db="EMBL/GenBank/DDBJ databases">
        <authorList>
            <person name="Jia N."/>
            <person name="Wang J."/>
            <person name="Shi W."/>
            <person name="Du L."/>
            <person name="Sun Y."/>
            <person name="Zhan W."/>
            <person name="Jiang J."/>
            <person name="Wang Q."/>
            <person name="Zhang B."/>
            <person name="Ji P."/>
            <person name="Sakyi L.B."/>
            <person name="Cui X."/>
            <person name="Yuan T."/>
            <person name="Jiang B."/>
            <person name="Yang W."/>
            <person name="Lam T.T.-Y."/>
            <person name="Chang Q."/>
            <person name="Ding S."/>
            <person name="Wang X."/>
            <person name="Zhu J."/>
            <person name="Ruan X."/>
            <person name="Zhao L."/>
            <person name="Wei J."/>
            <person name="Que T."/>
            <person name="Du C."/>
            <person name="Cheng J."/>
            <person name="Dai P."/>
            <person name="Han X."/>
            <person name="Huang E."/>
            <person name="Gao Y."/>
            <person name="Liu J."/>
            <person name="Shao H."/>
            <person name="Ye R."/>
            <person name="Li L."/>
            <person name="Wei W."/>
            <person name="Wang X."/>
            <person name="Wang C."/>
            <person name="Huo Q."/>
            <person name="Li W."/>
            <person name="Guo W."/>
            <person name="Chen H."/>
            <person name="Chen S."/>
            <person name="Zhou L."/>
            <person name="Zhou L."/>
            <person name="Ni X."/>
            <person name="Tian J."/>
            <person name="Zhou Y."/>
            <person name="Sheng Y."/>
            <person name="Liu T."/>
            <person name="Pan Y."/>
            <person name="Xia L."/>
            <person name="Li J."/>
            <person name="Zhao F."/>
            <person name="Cao W."/>
        </authorList>
    </citation>
    <scope>NUCLEOTIDE SEQUENCE</scope>
    <source>
        <strain evidence="3">Rsan-2018</strain>
        <tissue evidence="3">Larvae</tissue>
    </source>
</reference>
<keyword evidence="4" id="KW-1185">Reference proteome</keyword>
<accession>A0A9D4SYW3</accession>
<proteinExistence type="predicted"/>
<comment type="caution">
    <text evidence="3">The sequence shown here is derived from an EMBL/GenBank/DDBJ whole genome shotgun (WGS) entry which is preliminary data.</text>
</comment>
<dbReference type="AlphaFoldDB" id="A0A9D4SYW3"/>
<reference evidence="3" key="1">
    <citation type="journal article" date="2020" name="Cell">
        <title>Large-Scale Comparative Analyses of Tick Genomes Elucidate Their Genetic Diversity and Vector Capacities.</title>
        <authorList>
            <consortium name="Tick Genome and Microbiome Consortium (TIGMIC)"/>
            <person name="Jia N."/>
            <person name="Wang J."/>
            <person name="Shi W."/>
            <person name="Du L."/>
            <person name="Sun Y."/>
            <person name="Zhan W."/>
            <person name="Jiang J.F."/>
            <person name="Wang Q."/>
            <person name="Zhang B."/>
            <person name="Ji P."/>
            <person name="Bell-Sakyi L."/>
            <person name="Cui X.M."/>
            <person name="Yuan T.T."/>
            <person name="Jiang B.G."/>
            <person name="Yang W.F."/>
            <person name="Lam T.T."/>
            <person name="Chang Q.C."/>
            <person name="Ding S.J."/>
            <person name="Wang X.J."/>
            <person name="Zhu J.G."/>
            <person name="Ruan X.D."/>
            <person name="Zhao L."/>
            <person name="Wei J.T."/>
            <person name="Ye R.Z."/>
            <person name="Que T.C."/>
            <person name="Du C.H."/>
            <person name="Zhou Y.H."/>
            <person name="Cheng J.X."/>
            <person name="Dai P.F."/>
            <person name="Guo W.B."/>
            <person name="Han X.H."/>
            <person name="Huang E.J."/>
            <person name="Li L.F."/>
            <person name="Wei W."/>
            <person name="Gao Y.C."/>
            <person name="Liu J.Z."/>
            <person name="Shao H.Z."/>
            <person name="Wang X."/>
            <person name="Wang C.C."/>
            <person name="Yang T.C."/>
            <person name="Huo Q.B."/>
            <person name="Li W."/>
            <person name="Chen H.Y."/>
            <person name="Chen S.E."/>
            <person name="Zhou L.G."/>
            <person name="Ni X.B."/>
            <person name="Tian J.H."/>
            <person name="Sheng Y."/>
            <person name="Liu T."/>
            <person name="Pan Y.S."/>
            <person name="Xia L.Y."/>
            <person name="Li J."/>
            <person name="Zhao F."/>
            <person name="Cao W.C."/>
        </authorList>
    </citation>
    <scope>NUCLEOTIDE SEQUENCE</scope>
    <source>
        <strain evidence="3">Rsan-2018</strain>
    </source>
</reference>
<dbReference type="Pfam" id="PF19031">
    <property type="entry name" value="Intu_longin_1"/>
    <property type="match status" value="1"/>
</dbReference>
<dbReference type="EMBL" id="JABSTV010001250">
    <property type="protein sequence ID" value="KAH7956824.1"/>
    <property type="molecule type" value="Genomic_DNA"/>
</dbReference>
<feature type="region of interest" description="Disordered" evidence="1">
    <location>
        <begin position="359"/>
        <end position="420"/>
    </location>
</feature>
<evidence type="ECO:0000313" key="3">
    <source>
        <dbReference type="EMBL" id="KAH7956824.1"/>
    </source>
</evidence>
<feature type="compositionally biased region" description="Polar residues" evidence="1">
    <location>
        <begin position="705"/>
        <end position="717"/>
    </location>
</feature>
<dbReference type="GO" id="GO:0005085">
    <property type="term" value="F:guanyl-nucleotide exchange factor activity"/>
    <property type="evidence" value="ECO:0007669"/>
    <property type="project" value="TreeGrafter"/>
</dbReference>
<feature type="region of interest" description="Disordered" evidence="1">
    <location>
        <begin position="691"/>
        <end position="723"/>
    </location>
</feature>
<feature type="compositionally biased region" description="Low complexity" evidence="1">
    <location>
        <begin position="404"/>
        <end position="413"/>
    </location>
</feature>
<sequence length="814" mass="90733">MMFVEDAVASLSVPWKWDILHRWKHGDWLRNRRHHPATAALLVDKSAAGEQQSFKLWFFFVFFLSPSLSLSFSFDDRMLLVYDRDLCTKEEDDPRDAIVFFHPVNMMLEQKCDLSCQLVGVVHFFNSCFDTPRAIELKKSKSPCECLTTTSSPAVCGLREFKIKHYQLAHVILGAPKSLANYVLQQQMDLVVRLLRFYHKGLADMNEACSSGEPFGERVREFFNACLPVCCGPKDQLSNLFQAVPTLNLPEAASNVYAKGYTHLEELQKMPGVLASCVTFDERVLASQFTPEMTQLLLLAATSKERLAMEDVPVKYFIPPAVRLVNVYLEASWLKDLAVINKQSNESPKELDKYVDHDDAAADDEKSLSRSTNLIQEQDACPNDDGTQRLPAAEDKEPERADSLSDVDSALSSQTTNHSSTCAPLASTILQVMGKRSLPDSDFLSDFDSAEDASDGAGPDACLRRLAELQYTVADCLRISQENLATDGRRRRRASTRNSRRNLRKYVSRPDLNRVLKDIDEVQGQEYASANTTPYRYDTDANVFQDYDAGMGFDAAGLFYQAQTMQTPTLISHFKSQRGKDTVATSTKEVATCQPHSQVLFVLYAKKFQRALTKFGEACSSLSLSKEVASGKKSLLGVLRKTCSRPSETKATTRPEQGVPSENTLNPFDLPPVVQVELGEALDVLVEESNKPLRKHKHDSGGSLGLNSMPEQEQPGSGNERVCSAEDVDRCTVLSDDDKRTDAGCSLPALAEQTQWHLQSIQHAHGEFLRSTCVNNMNALSLGNTWIQATRSEDHETFKVTIDDPKDLSPANVS</sequence>
<dbReference type="GO" id="GO:0006605">
    <property type="term" value="P:protein targeting"/>
    <property type="evidence" value="ECO:0007669"/>
    <property type="project" value="TreeGrafter"/>
</dbReference>
<dbReference type="GO" id="GO:0031410">
    <property type="term" value="C:cytoplasmic vesicle"/>
    <property type="evidence" value="ECO:0007669"/>
    <property type="project" value="TreeGrafter"/>
</dbReference>
<dbReference type="GO" id="GO:0016192">
    <property type="term" value="P:vesicle-mediated transport"/>
    <property type="evidence" value="ECO:0007669"/>
    <property type="project" value="InterPro"/>
</dbReference>
<evidence type="ECO:0000256" key="1">
    <source>
        <dbReference type="SAM" id="MobiDB-lite"/>
    </source>
</evidence>